<dbReference type="EMBL" id="CP000554">
    <property type="protein sequence ID" value="ABM77984.1"/>
    <property type="molecule type" value="Genomic_DNA"/>
</dbReference>
<proteinExistence type="predicted"/>
<sequence>MTCVERIGVNDEREGFNRRWERDSVKVSNNAIALINTGRNVKTEKRPPSNIAIPTTMVSS</sequence>
<evidence type="ECO:0000313" key="1">
    <source>
        <dbReference type="EMBL" id="ABM77984.1"/>
    </source>
</evidence>
<dbReference type="KEGG" id="pmf:P9303_12351"/>
<dbReference type="HOGENOM" id="CLU_2938007_0_0_3"/>
<reference evidence="1 2" key="1">
    <citation type="journal article" date="2007" name="PLoS Genet.">
        <title>Patterns and implications of gene gain and loss in the evolution of Prochlorococcus.</title>
        <authorList>
            <person name="Kettler G.C."/>
            <person name="Martiny A.C."/>
            <person name="Huang K."/>
            <person name="Zucker J."/>
            <person name="Coleman M.L."/>
            <person name="Rodrigue S."/>
            <person name="Chen F."/>
            <person name="Lapidus A."/>
            <person name="Ferriera S."/>
            <person name="Johnson J."/>
            <person name="Steglich C."/>
            <person name="Church G.M."/>
            <person name="Richardson P."/>
            <person name="Chisholm S.W."/>
        </authorList>
    </citation>
    <scope>NUCLEOTIDE SEQUENCE [LARGE SCALE GENOMIC DNA]</scope>
    <source>
        <strain evidence="1 2">MIT 9303</strain>
    </source>
</reference>
<protein>
    <submittedName>
        <fullName evidence="1">Uncharacterized protein</fullName>
    </submittedName>
</protein>
<accession>A2C924</accession>
<dbReference type="Proteomes" id="UP000002274">
    <property type="component" value="Chromosome"/>
</dbReference>
<name>A2C924_PROM3</name>
<organism evidence="1 2">
    <name type="scientific">Prochlorococcus marinus (strain MIT 9303)</name>
    <dbReference type="NCBI Taxonomy" id="59922"/>
    <lineage>
        <taxon>Bacteria</taxon>
        <taxon>Bacillati</taxon>
        <taxon>Cyanobacteriota</taxon>
        <taxon>Cyanophyceae</taxon>
        <taxon>Synechococcales</taxon>
        <taxon>Prochlorococcaceae</taxon>
        <taxon>Prochlorococcus</taxon>
    </lineage>
</organism>
<dbReference type="AlphaFoldDB" id="A2C924"/>
<evidence type="ECO:0000313" key="2">
    <source>
        <dbReference type="Proteomes" id="UP000002274"/>
    </source>
</evidence>
<gene>
    <name evidence="1" type="ordered locus">P9303_12351</name>
</gene>